<protein>
    <submittedName>
        <fullName evidence="1">Uncharacterized protein</fullName>
    </submittedName>
</protein>
<accession>A0A1H1AJD4</accession>
<evidence type="ECO:0000313" key="2">
    <source>
        <dbReference type="Proteomes" id="UP000181917"/>
    </source>
</evidence>
<evidence type="ECO:0000313" key="1">
    <source>
        <dbReference type="EMBL" id="SDQ39611.1"/>
    </source>
</evidence>
<name>A0A1H1AJD4_9MICC</name>
<sequence>MPRVTPAMLSILPSEASYANETWAVTGHWSALIRMTTPVPS</sequence>
<gene>
    <name evidence="1" type="ORF">SAMN04489742_0948</name>
</gene>
<dbReference type="EMBL" id="FNKH01000002">
    <property type="protein sequence ID" value="SDQ39611.1"/>
    <property type="molecule type" value="Genomic_DNA"/>
</dbReference>
<dbReference type="AlphaFoldDB" id="A0A1H1AJD4"/>
<keyword evidence="2" id="KW-1185">Reference proteome</keyword>
<dbReference type="Proteomes" id="UP000181917">
    <property type="component" value="Unassembled WGS sequence"/>
</dbReference>
<proteinExistence type="predicted"/>
<reference evidence="1 2" key="1">
    <citation type="submission" date="2016-10" db="EMBL/GenBank/DDBJ databases">
        <authorList>
            <person name="de Groot N.N."/>
        </authorList>
    </citation>
    <scope>NUCLEOTIDE SEQUENCE [LARGE SCALE GENOMIC DNA]</scope>
    <source>
        <strain evidence="1 2">DSM 20117</strain>
    </source>
</reference>
<organism evidence="1 2">
    <name type="scientific">Crystallibacter crystallopoietes</name>
    <dbReference type="NCBI Taxonomy" id="37928"/>
    <lineage>
        <taxon>Bacteria</taxon>
        <taxon>Bacillati</taxon>
        <taxon>Actinomycetota</taxon>
        <taxon>Actinomycetes</taxon>
        <taxon>Micrococcales</taxon>
        <taxon>Micrococcaceae</taxon>
        <taxon>Crystallibacter</taxon>
    </lineage>
</organism>